<keyword evidence="3" id="KW-1185">Reference proteome</keyword>
<feature type="transmembrane region" description="Helical" evidence="1">
    <location>
        <begin position="110"/>
        <end position="131"/>
    </location>
</feature>
<comment type="caution">
    <text evidence="2">The sequence shown here is derived from an EMBL/GenBank/DDBJ whole genome shotgun (WGS) entry which is preliminary data.</text>
</comment>
<accession>A0ABU9K7K2</accession>
<evidence type="ECO:0000256" key="1">
    <source>
        <dbReference type="SAM" id="Phobius"/>
    </source>
</evidence>
<keyword evidence="1" id="KW-0472">Membrane</keyword>
<name>A0ABU9K7K2_9BACI</name>
<feature type="transmembrane region" description="Helical" evidence="1">
    <location>
        <begin position="78"/>
        <end position="98"/>
    </location>
</feature>
<evidence type="ECO:0000313" key="2">
    <source>
        <dbReference type="EMBL" id="MEL3971663.1"/>
    </source>
</evidence>
<organism evidence="2 3">
    <name type="scientific">Rossellomorea oryzaecorticis</name>
    <dbReference type="NCBI Taxonomy" id="1396505"/>
    <lineage>
        <taxon>Bacteria</taxon>
        <taxon>Bacillati</taxon>
        <taxon>Bacillota</taxon>
        <taxon>Bacilli</taxon>
        <taxon>Bacillales</taxon>
        <taxon>Bacillaceae</taxon>
        <taxon>Rossellomorea</taxon>
    </lineage>
</organism>
<dbReference type="InterPro" id="IPR025441">
    <property type="entry name" value="DUF4181"/>
</dbReference>
<keyword evidence="1" id="KW-0812">Transmembrane</keyword>
<dbReference type="Pfam" id="PF13789">
    <property type="entry name" value="DUF4181"/>
    <property type="match status" value="1"/>
</dbReference>
<feature type="transmembrane region" description="Helical" evidence="1">
    <location>
        <begin position="6"/>
        <end position="24"/>
    </location>
</feature>
<gene>
    <name evidence="2" type="ORF">AAEO50_05155</name>
</gene>
<dbReference type="EMBL" id="JBBYAF010000007">
    <property type="protein sequence ID" value="MEL3971663.1"/>
    <property type="molecule type" value="Genomic_DNA"/>
</dbReference>
<feature type="transmembrane region" description="Helical" evidence="1">
    <location>
        <begin position="52"/>
        <end position="72"/>
    </location>
</feature>
<dbReference type="RefSeq" id="WP_341981183.1">
    <property type="nucleotide sequence ID" value="NZ_JBBYAF010000007.1"/>
</dbReference>
<reference evidence="2 3" key="1">
    <citation type="submission" date="2024-04" db="EMBL/GenBank/DDBJ databases">
        <title>Bacillus oryzaecorticis sp. nov., a moderately halophilic bacterium isolated from rice husks.</title>
        <authorList>
            <person name="Zhu H.-S."/>
        </authorList>
    </citation>
    <scope>NUCLEOTIDE SEQUENCE [LARGE SCALE GENOMIC DNA]</scope>
    <source>
        <strain evidence="2 3">ZC255</strain>
    </source>
</reference>
<dbReference type="Proteomes" id="UP001389717">
    <property type="component" value="Unassembled WGS sequence"/>
</dbReference>
<evidence type="ECO:0000313" key="3">
    <source>
        <dbReference type="Proteomes" id="UP001389717"/>
    </source>
</evidence>
<protein>
    <submittedName>
        <fullName evidence="2">DUF4181 domain-containing protein</fullName>
    </submittedName>
</protein>
<keyword evidence="1" id="KW-1133">Transmembrane helix</keyword>
<sequence>MFWMKFSITVIGVFMLISIVKLVLRKLFKIEKVKREWFSYNHINELHGKIDMWIGVITSISLVSFSWFLLFYNEDLMYLFLIVAGFFTMVDYGVKAFFEWKHSEFPKQAILTMAEMTILVTAILTVFPSILN</sequence>
<proteinExistence type="predicted"/>